<proteinExistence type="predicted"/>
<organism evidence="2 3">
    <name type="scientific">Bactericera trigonica densovirus</name>
    <dbReference type="NCBI Taxonomy" id="3070179"/>
    <lineage>
        <taxon>Viruses</taxon>
        <taxon>Monodnaviria</taxon>
        <taxon>Shotokuvirae</taxon>
        <taxon>Cossaviricota</taxon>
        <taxon>Quintoviricetes</taxon>
        <taxon>Piccovirales</taxon>
        <taxon>Parvoviridae</taxon>
        <taxon>Densovirinae</taxon>
        <taxon>Diciambidensovirus</taxon>
        <taxon>Diciambidensovirus hemipteran2</taxon>
    </lineage>
</organism>
<dbReference type="RefSeq" id="YP_010802688.1">
    <property type="nucleotide sequence ID" value="NC_077038.1"/>
</dbReference>
<protein>
    <submittedName>
        <fullName evidence="2">VP1</fullName>
    </submittedName>
</protein>
<dbReference type="EMBL" id="MN364694">
    <property type="protein sequence ID" value="QEM39035.1"/>
    <property type="molecule type" value="Genomic_DNA"/>
</dbReference>
<dbReference type="KEGG" id="vg:80541471"/>
<dbReference type="GeneID" id="80541471"/>
<dbReference type="Proteomes" id="UP001162025">
    <property type="component" value="Segment"/>
</dbReference>
<evidence type="ECO:0000313" key="2">
    <source>
        <dbReference type="EMBL" id="QEM39035.1"/>
    </source>
</evidence>
<feature type="domain" description="Phospholipase A2-like" evidence="1">
    <location>
        <begin position="89"/>
        <end position="127"/>
    </location>
</feature>
<dbReference type="InterPro" id="IPR013607">
    <property type="entry name" value="Phospholipase_A2-like"/>
</dbReference>
<accession>A0A5C1K345</accession>
<dbReference type="Pfam" id="PF08398">
    <property type="entry name" value="Phospholip_A2_4"/>
    <property type="match status" value="1"/>
</dbReference>
<keyword evidence="3" id="KW-1185">Reference proteome</keyword>
<name>A0A5C1K345_9VIRU</name>
<evidence type="ECO:0000313" key="3">
    <source>
        <dbReference type="Proteomes" id="UP001162025"/>
    </source>
</evidence>
<reference evidence="2 3" key="1">
    <citation type="submission" date="2019-08" db="EMBL/GenBank/DDBJ databases">
        <title>Complete genome sequence of a densovirus infecting the carrot psyllid, Bactericera trigonica.</title>
        <authorList>
            <person name="Ghosh S."/>
            <person name="Ghanim M."/>
        </authorList>
    </citation>
    <scope>NUCLEOTIDE SEQUENCE [LARGE SCALE GENOMIC DNA]</scope>
</reference>
<dbReference type="GO" id="GO:0005198">
    <property type="term" value="F:structural molecule activity"/>
    <property type="evidence" value="ECO:0007669"/>
    <property type="project" value="InterPro"/>
</dbReference>
<sequence length="202" mass="22544">MAVSNVGGRLKKVKGFGATEFADFKEVTNAVHFKETSSPSKKKPVEKLAPHHHTVKKDTDTDVRHHIGKKDTDTDAPLWIRSGRVKRKKGLLWPGHNHLGPGNDLENGPTQSHADNVAKEHDYAYAHAWTPEHIKEADARARAQFMKTPYQISSLAGYVGLGVKSLAESAFGPIYPTRSDLYSRLMERSAMVSVKRKRYGPY</sequence>
<evidence type="ECO:0000259" key="1">
    <source>
        <dbReference type="Pfam" id="PF08398"/>
    </source>
</evidence>